<protein>
    <submittedName>
        <fullName evidence="1">FAD-binding oxidoreductase</fullName>
    </submittedName>
</protein>
<dbReference type="PANTHER" id="PTHR47354">
    <property type="entry name" value="NADH OXIDOREDUCTASE HCR"/>
    <property type="match status" value="1"/>
</dbReference>
<dbReference type="PROSITE" id="PS51384">
    <property type="entry name" value="FAD_FR"/>
    <property type="match status" value="1"/>
</dbReference>
<dbReference type="Pfam" id="PF00970">
    <property type="entry name" value="FAD_binding_6"/>
    <property type="match status" value="1"/>
</dbReference>
<dbReference type="SUPFAM" id="SSF52343">
    <property type="entry name" value="Ferredoxin reductase-like, C-terminal NADP-linked domain"/>
    <property type="match status" value="1"/>
</dbReference>
<dbReference type="PANTHER" id="PTHR47354:SF7">
    <property type="entry name" value="NAD(P)H-FLAVIN REDUCTASE"/>
    <property type="match status" value="1"/>
</dbReference>
<dbReference type="Gene3D" id="2.40.30.10">
    <property type="entry name" value="Translation factors"/>
    <property type="match status" value="1"/>
</dbReference>
<keyword evidence="2" id="KW-1185">Reference proteome</keyword>
<dbReference type="Proteomes" id="UP001548189">
    <property type="component" value="Unassembled WGS sequence"/>
</dbReference>
<reference evidence="1 2" key="1">
    <citation type="submission" date="2024-06" db="EMBL/GenBank/DDBJ databases">
        <authorList>
            <person name="Li F."/>
        </authorList>
    </citation>
    <scope>NUCLEOTIDE SEQUENCE [LARGE SCALE GENOMIC DNA]</scope>
    <source>
        <strain evidence="1 2">GXAS 311</strain>
    </source>
</reference>
<sequence length="241" mass="26835">MKKIDCITREIISLSPQIYCVRLSPVTEDIFPFTGGQYLFLSMPDGMQVPLSIASSPEEKTFIELHIRITHEDSLASQMLELFQSSKQFQVSGPSGKCVLNDSNDDVVIIAGGTGMSPMKSILESAFANKIMRQFSLFLGAQTSAELYVCPLATDWEKQHPNFKFYPVIDIAEENWQGDVGFPHQVAIKKLGDKISQCDFYLGGSANMVLSVYHDLLLAGALKHKIFGDMLDIKREMGEID</sequence>
<dbReference type="SUPFAM" id="SSF63380">
    <property type="entry name" value="Riboflavin synthase domain-like"/>
    <property type="match status" value="1"/>
</dbReference>
<proteinExistence type="predicted"/>
<evidence type="ECO:0000313" key="1">
    <source>
        <dbReference type="EMBL" id="MET1256113.1"/>
    </source>
</evidence>
<dbReference type="Gene3D" id="3.40.50.80">
    <property type="entry name" value="Nucleotide-binding domain of ferredoxin-NADP reductase (FNR) module"/>
    <property type="match status" value="1"/>
</dbReference>
<dbReference type="Pfam" id="PF00175">
    <property type="entry name" value="NAD_binding_1"/>
    <property type="match status" value="1"/>
</dbReference>
<dbReference type="InterPro" id="IPR039261">
    <property type="entry name" value="FNR_nucleotide-bd"/>
</dbReference>
<gene>
    <name evidence="1" type="ORF">ABVT43_13315</name>
</gene>
<dbReference type="InterPro" id="IPR017938">
    <property type="entry name" value="Riboflavin_synthase-like_b-brl"/>
</dbReference>
<dbReference type="InterPro" id="IPR050415">
    <property type="entry name" value="MRET"/>
</dbReference>
<dbReference type="InterPro" id="IPR008333">
    <property type="entry name" value="Cbr1-like_FAD-bd_dom"/>
</dbReference>
<dbReference type="PRINTS" id="PR00410">
    <property type="entry name" value="PHEHYDRXLASE"/>
</dbReference>
<organism evidence="1 2">
    <name type="scientific">Aliikangiella maris</name>
    <dbReference type="NCBI Taxonomy" id="3162458"/>
    <lineage>
        <taxon>Bacteria</taxon>
        <taxon>Pseudomonadati</taxon>
        <taxon>Pseudomonadota</taxon>
        <taxon>Gammaproteobacteria</taxon>
        <taxon>Oceanospirillales</taxon>
        <taxon>Pleioneaceae</taxon>
        <taxon>Aliikangiella</taxon>
    </lineage>
</organism>
<comment type="caution">
    <text evidence="1">The sequence shown here is derived from an EMBL/GenBank/DDBJ whole genome shotgun (WGS) entry which is preliminary data.</text>
</comment>
<dbReference type="InterPro" id="IPR001433">
    <property type="entry name" value="OxRdtase_FAD/NAD-bd"/>
</dbReference>
<dbReference type="InterPro" id="IPR017927">
    <property type="entry name" value="FAD-bd_FR_type"/>
</dbReference>
<evidence type="ECO:0000313" key="2">
    <source>
        <dbReference type="Proteomes" id="UP001548189"/>
    </source>
</evidence>
<name>A0ABV2BW20_9GAMM</name>
<dbReference type="EMBL" id="JBEVCJ010000017">
    <property type="protein sequence ID" value="MET1256113.1"/>
    <property type="molecule type" value="Genomic_DNA"/>
</dbReference>
<accession>A0ABV2BW20</accession>